<comment type="caution">
    <text evidence="1">The sequence shown here is derived from an EMBL/GenBank/DDBJ whole genome shotgun (WGS) entry which is preliminary data.</text>
</comment>
<dbReference type="AlphaFoldDB" id="A0AAU9JAR6"/>
<keyword evidence="2" id="KW-1185">Reference proteome</keyword>
<evidence type="ECO:0000313" key="2">
    <source>
        <dbReference type="Proteomes" id="UP001162131"/>
    </source>
</evidence>
<evidence type="ECO:0000313" key="1">
    <source>
        <dbReference type="EMBL" id="CAG9323051.1"/>
    </source>
</evidence>
<proteinExistence type="predicted"/>
<dbReference type="Proteomes" id="UP001162131">
    <property type="component" value="Unassembled WGS sequence"/>
</dbReference>
<gene>
    <name evidence="1" type="ORF">BSTOLATCC_MIC32956</name>
</gene>
<accession>A0AAU9JAR6</accession>
<dbReference type="EMBL" id="CAJZBQ010000033">
    <property type="protein sequence ID" value="CAG9323051.1"/>
    <property type="molecule type" value="Genomic_DNA"/>
</dbReference>
<organism evidence="1 2">
    <name type="scientific">Blepharisma stoltei</name>
    <dbReference type="NCBI Taxonomy" id="1481888"/>
    <lineage>
        <taxon>Eukaryota</taxon>
        <taxon>Sar</taxon>
        <taxon>Alveolata</taxon>
        <taxon>Ciliophora</taxon>
        <taxon>Postciliodesmatophora</taxon>
        <taxon>Heterotrichea</taxon>
        <taxon>Heterotrichida</taxon>
        <taxon>Blepharismidae</taxon>
        <taxon>Blepharisma</taxon>
    </lineage>
</organism>
<name>A0AAU9JAR6_9CILI</name>
<sequence>MQLLDEQKYDLTIDWVFLFELLSDSTRDPLNLKVLDTVVFDVIDPYRPLTWIFTNLKGELISKNIRDLMVDDVIVAFMESIYKSQEHSKNAKIVIINKEGKRNFVGMNSLSKILTNHPQGIHALQLFQIPNIEFDKCVYLHEIWNERGEYMERYFKKHILDKKDQCEVYNNEEGIQKIKTMSRIIIERVETSQLTLKGIFLLYYLEKETLNPWLCGAENCSFVRNPLRAISRSRNKSANCLLHKRHKTKDATPEIFPIKNIFSRSTSNLKQKIDVAFPTQIKHKLLIENNFLRPVVSQTIKKRDASPDASPFSQQLDFSQLSYFSNEKEEAKIMKKNKSFTYLQPNSNAFSEAKFDEKIAQKYSYQLHIQPQHGNLIKPRIMHEVPCPGEFCNDEAAKLPQHFSPLFKKSQRFLIPQKFIPSNEDKISFQNAKLRSLPNFKSSLSENSIGDSLKEAFRTKKLGKAAQKEVAVCLNCYLKYTTGKYNKY</sequence>
<reference evidence="1" key="1">
    <citation type="submission" date="2021-09" db="EMBL/GenBank/DDBJ databases">
        <authorList>
            <consortium name="AG Swart"/>
            <person name="Singh M."/>
            <person name="Singh A."/>
            <person name="Seah K."/>
            <person name="Emmerich C."/>
        </authorList>
    </citation>
    <scope>NUCLEOTIDE SEQUENCE</scope>
    <source>
        <strain evidence="1">ATCC30299</strain>
    </source>
</reference>
<protein>
    <submittedName>
        <fullName evidence="1">Uncharacterized protein</fullName>
    </submittedName>
</protein>